<evidence type="ECO:0000313" key="2">
    <source>
        <dbReference type="Proteomes" id="UP001150238"/>
    </source>
</evidence>
<protein>
    <submittedName>
        <fullName evidence="1">Uncharacterized protein</fullName>
    </submittedName>
</protein>
<sequence>MQDTCRINSAGNDIGKVNNEDGLGACNKLDSHHIILSDHTRIPAPNARLSGASKRYTQPWVSFQEWLVKNRGWSPDEDISAKATSSEDMSQLVLDWIAESHLTTPAYTLSHHLDTCTPAYQITVASTNRILTRHRTAVLTDTTHSLAELLFFEAELPILRSLDLSHGFNQVPITRSCLSSPISSDSKSDSDFEYYFTEPRPPTEMPNIFSSTLYKTVTYVKWKPCGNGMLGTMSCGKITVETLESKHDLPHKHKSASSDYSLH</sequence>
<dbReference type="Proteomes" id="UP001150238">
    <property type="component" value="Unassembled WGS sequence"/>
</dbReference>
<name>A0A9W9AUR4_9AGAR</name>
<dbReference type="EMBL" id="JANVFS010000007">
    <property type="protein sequence ID" value="KAJ4489748.1"/>
    <property type="molecule type" value="Genomic_DNA"/>
</dbReference>
<gene>
    <name evidence="1" type="ORF">C8J55DRAFT_557651</name>
</gene>
<proteinExistence type="predicted"/>
<dbReference type="AlphaFoldDB" id="A0A9W9AUR4"/>
<evidence type="ECO:0000313" key="1">
    <source>
        <dbReference type="EMBL" id="KAJ4489748.1"/>
    </source>
</evidence>
<comment type="caution">
    <text evidence="1">The sequence shown here is derived from an EMBL/GenBank/DDBJ whole genome shotgun (WGS) entry which is preliminary data.</text>
</comment>
<organism evidence="1 2">
    <name type="scientific">Lentinula lateritia</name>
    <dbReference type="NCBI Taxonomy" id="40482"/>
    <lineage>
        <taxon>Eukaryota</taxon>
        <taxon>Fungi</taxon>
        <taxon>Dikarya</taxon>
        <taxon>Basidiomycota</taxon>
        <taxon>Agaricomycotina</taxon>
        <taxon>Agaricomycetes</taxon>
        <taxon>Agaricomycetidae</taxon>
        <taxon>Agaricales</taxon>
        <taxon>Marasmiineae</taxon>
        <taxon>Omphalotaceae</taxon>
        <taxon>Lentinula</taxon>
    </lineage>
</organism>
<reference evidence="1" key="1">
    <citation type="submission" date="2022-08" db="EMBL/GenBank/DDBJ databases">
        <authorList>
            <consortium name="DOE Joint Genome Institute"/>
            <person name="Min B."/>
            <person name="Riley R."/>
            <person name="Sierra-Patev S."/>
            <person name="Naranjo-Ortiz M."/>
            <person name="Looney B."/>
            <person name="Konkel Z."/>
            <person name="Slot J.C."/>
            <person name="Sakamoto Y."/>
            <person name="Steenwyk J.L."/>
            <person name="Rokas A."/>
            <person name="Carro J."/>
            <person name="Camarero S."/>
            <person name="Ferreira P."/>
            <person name="Molpeceres G."/>
            <person name="Ruiz-Duenas F.J."/>
            <person name="Serrano A."/>
            <person name="Henrissat B."/>
            <person name="Drula E."/>
            <person name="Hughes K.W."/>
            <person name="Mata J.L."/>
            <person name="Ishikawa N.K."/>
            <person name="Vargas-Isla R."/>
            <person name="Ushijima S."/>
            <person name="Smith C.A."/>
            <person name="Ahrendt S."/>
            <person name="Andreopoulos W."/>
            <person name="He G."/>
            <person name="Labutti K."/>
            <person name="Lipzen A."/>
            <person name="Ng V."/>
            <person name="Sandor L."/>
            <person name="Barry K."/>
            <person name="Martinez A.T."/>
            <person name="Xiao Y."/>
            <person name="Gibbons J.G."/>
            <person name="Terashima K."/>
            <person name="Hibbett D.S."/>
            <person name="Grigoriev I.V."/>
        </authorList>
    </citation>
    <scope>NUCLEOTIDE SEQUENCE</scope>
    <source>
        <strain evidence="1">Sp2 HRB7682 ss15</strain>
    </source>
</reference>
<accession>A0A9W9AUR4</accession>
<reference evidence="1" key="2">
    <citation type="journal article" date="2023" name="Proc. Natl. Acad. Sci. U.S.A.">
        <title>A global phylogenomic analysis of the shiitake genus Lentinula.</title>
        <authorList>
            <person name="Sierra-Patev S."/>
            <person name="Min B."/>
            <person name="Naranjo-Ortiz M."/>
            <person name="Looney B."/>
            <person name="Konkel Z."/>
            <person name="Slot J.C."/>
            <person name="Sakamoto Y."/>
            <person name="Steenwyk J.L."/>
            <person name="Rokas A."/>
            <person name="Carro J."/>
            <person name="Camarero S."/>
            <person name="Ferreira P."/>
            <person name="Molpeceres G."/>
            <person name="Ruiz-Duenas F.J."/>
            <person name="Serrano A."/>
            <person name="Henrissat B."/>
            <person name="Drula E."/>
            <person name="Hughes K.W."/>
            <person name="Mata J.L."/>
            <person name="Ishikawa N.K."/>
            <person name="Vargas-Isla R."/>
            <person name="Ushijima S."/>
            <person name="Smith C.A."/>
            <person name="Donoghue J."/>
            <person name="Ahrendt S."/>
            <person name="Andreopoulos W."/>
            <person name="He G."/>
            <person name="LaButti K."/>
            <person name="Lipzen A."/>
            <person name="Ng V."/>
            <person name="Riley R."/>
            <person name="Sandor L."/>
            <person name="Barry K."/>
            <person name="Martinez A.T."/>
            <person name="Xiao Y."/>
            <person name="Gibbons J.G."/>
            <person name="Terashima K."/>
            <person name="Grigoriev I.V."/>
            <person name="Hibbett D."/>
        </authorList>
    </citation>
    <scope>NUCLEOTIDE SEQUENCE</scope>
    <source>
        <strain evidence="1">Sp2 HRB7682 ss15</strain>
    </source>
</reference>